<proteinExistence type="predicted"/>
<comment type="caution">
    <text evidence="1">The sequence shown here is derived from an EMBL/GenBank/DDBJ whole genome shotgun (WGS) entry which is preliminary data.</text>
</comment>
<name>A0ABR3ZYB4_9LECA</name>
<organism evidence="1 2">
    <name type="scientific">Stereocaulon virgatum</name>
    <dbReference type="NCBI Taxonomy" id="373712"/>
    <lineage>
        <taxon>Eukaryota</taxon>
        <taxon>Fungi</taxon>
        <taxon>Dikarya</taxon>
        <taxon>Ascomycota</taxon>
        <taxon>Pezizomycotina</taxon>
        <taxon>Lecanoromycetes</taxon>
        <taxon>OSLEUM clade</taxon>
        <taxon>Lecanoromycetidae</taxon>
        <taxon>Lecanorales</taxon>
        <taxon>Lecanorineae</taxon>
        <taxon>Stereocaulaceae</taxon>
        <taxon>Stereocaulon</taxon>
    </lineage>
</organism>
<protein>
    <submittedName>
        <fullName evidence="1">Uncharacterized protein</fullName>
    </submittedName>
</protein>
<dbReference type="EMBL" id="JBEFKJ010000038">
    <property type="protein sequence ID" value="KAL2037686.1"/>
    <property type="molecule type" value="Genomic_DNA"/>
</dbReference>
<evidence type="ECO:0000313" key="2">
    <source>
        <dbReference type="Proteomes" id="UP001590950"/>
    </source>
</evidence>
<evidence type="ECO:0000313" key="1">
    <source>
        <dbReference type="EMBL" id="KAL2037686.1"/>
    </source>
</evidence>
<accession>A0ABR3ZYB4</accession>
<keyword evidence="2" id="KW-1185">Reference proteome</keyword>
<gene>
    <name evidence="1" type="ORF">N7G274_009631</name>
</gene>
<reference evidence="1 2" key="1">
    <citation type="submission" date="2024-09" db="EMBL/GenBank/DDBJ databases">
        <title>Rethinking Asexuality: The Enigmatic Case of Functional Sexual Genes in Lepraria (Stereocaulaceae).</title>
        <authorList>
            <person name="Doellman M."/>
            <person name="Sun Y."/>
            <person name="Barcenas-Pena A."/>
            <person name="Lumbsch H.T."/>
            <person name="Grewe F."/>
        </authorList>
    </citation>
    <scope>NUCLEOTIDE SEQUENCE [LARGE SCALE GENOMIC DNA]</scope>
    <source>
        <strain evidence="1 2">Mercado 3170</strain>
    </source>
</reference>
<sequence>MPRWEKVGSVGSLGRFSLPHGTLHATSHKAAAICSTFLPQSDSLVATSVHPFPSSSVLLFASAGQTINTTTITVSISSNSHYCQACCASLSLDLDCRSI</sequence>
<dbReference type="Proteomes" id="UP001590950">
    <property type="component" value="Unassembled WGS sequence"/>
</dbReference>